<comment type="caution">
    <text evidence="1">The sequence shown here is derived from an EMBL/GenBank/DDBJ whole genome shotgun (WGS) entry which is preliminary data.</text>
</comment>
<sequence length="90" mass="9093">MASRVLPRFQPGCIAATICIRLPGGGVTVGETVGDAVGETVGETLGVGEGPTFPVHATPFNVNEVGAVLLPVQDPLKPNETVAFVPTAAL</sequence>
<reference evidence="1" key="1">
    <citation type="submission" date="2021-01" db="EMBL/GenBank/DDBJ databases">
        <title>Whole genome shotgun sequence of Verrucosispora sediminis NBRC 107745.</title>
        <authorList>
            <person name="Komaki H."/>
            <person name="Tamura T."/>
        </authorList>
    </citation>
    <scope>NUCLEOTIDE SEQUENCE</scope>
    <source>
        <strain evidence="1">NBRC 107745</strain>
    </source>
</reference>
<name>A0A9W5UN39_9ACTN</name>
<dbReference type="AlphaFoldDB" id="A0A9W5UN39"/>
<evidence type="ECO:0000313" key="2">
    <source>
        <dbReference type="Proteomes" id="UP000607311"/>
    </source>
</evidence>
<gene>
    <name evidence="1" type="ORF">Vse01_16220</name>
</gene>
<dbReference type="Proteomes" id="UP000607311">
    <property type="component" value="Unassembled WGS sequence"/>
</dbReference>
<evidence type="ECO:0000313" key="1">
    <source>
        <dbReference type="EMBL" id="GIJ32474.1"/>
    </source>
</evidence>
<organism evidence="1 2">
    <name type="scientific">Micromonospora sediminimaris</name>
    <dbReference type="NCBI Taxonomy" id="547162"/>
    <lineage>
        <taxon>Bacteria</taxon>
        <taxon>Bacillati</taxon>
        <taxon>Actinomycetota</taxon>
        <taxon>Actinomycetes</taxon>
        <taxon>Micromonosporales</taxon>
        <taxon>Micromonosporaceae</taxon>
        <taxon>Micromonospora</taxon>
    </lineage>
</organism>
<keyword evidence="2" id="KW-1185">Reference proteome</keyword>
<accession>A0A9W5UN39</accession>
<protein>
    <submittedName>
        <fullName evidence="1">Uncharacterized protein</fullName>
    </submittedName>
</protein>
<dbReference type="EMBL" id="BOPD01000009">
    <property type="protein sequence ID" value="GIJ32474.1"/>
    <property type="molecule type" value="Genomic_DNA"/>
</dbReference>
<proteinExistence type="predicted"/>